<sequence>MPAAAAARAPAGTKLAGAAALLVEEAPVAVGETKLPLVAVPLLKVPVVSGATALVAAEASEAAVAAATAAKATRKMEGCILHVVMCIDNWKGDKYYFEIE</sequence>
<protein>
    <submittedName>
        <fullName evidence="1">Uncharacterized protein</fullName>
    </submittedName>
</protein>
<accession>A0A9X0AZG4</accession>
<reference evidence="1" key="1">
    <citation type="submission" date="2022-11" db="EMBL/GenBank/DDBJ databases">
        <title>Genome Resource of Sclerotinia nivalis Strain SnTB1, a Plant Pathogen Isolated from American Ginseng.</title>
        <authorList>
            <person name="Fan S."/>
        </authorList>
    </citation>
    <scope>NUCLEOTIDE SEQUENCE</scope>
    <source>
        <strain evidence="1">SnTB1</strain>
    </source>
</reference>
<organism evidence="1 2">
    <name type="scientific">Sclerotinia nivalis</name>
    <dbReference type="NCBI Taxonomy" id="352851"/>
    <lineage>
        <taxon>Eukaryota</taxon>
        <taxon>Fungi</taxon>
        <taxon>Dikarya</taxon>
        <taxon>Ascomycota</taxon>
        <taxon>Pezizomycotina</taxon>
        <taxon>Leotiomycetes</taxon>
        <taxon>Helotiales</taxon>
        <taxon>Sclerotiniaceae</taxon>
        <taxon>Sclerotinia</taxon>
    </lineage>
</organism>
<comment type="caution">
    <text evidence="1">The sequence shown here is derived from an EMBL/GenBank/DDBJ whole genome shotgun (WGS) entry which is preliminary data.</text>
</comment>
<keyword evidence="2" id="KW-1185">Reference proteome</keyword>
<dbReference type="EMBL" id="JAPEIS010000001">
    <property type="protein sequence ID" value="KAJ8071795.1"/>
    <property type="molecule type" value="Genomic_DNA"/>
</dbReference>
<proteinExistence type="predicted"/>
<gene>
    <name evidence="1" type="ORF">OCU04_002109</name>
</gene>
<name>A0A9X0AZG4_9HELO</name>
<dbReference type="Proteomes" id="UP001152300">
    <property type="component" value="Unassembled WGS sequence"/>
</dbReference>
<evidence type="ECO:0000313" key="1">
    <source>
        <dbReference type="EMBL" id="KAJ8071795.1"/>
    </source>
</evidence>
<dbReference type="AlphaFoldDB" id="A0A9X0AZG4"/>
<evidence type="ECO:0000313" key="2">
    <source>
        <dbReference type="Proteomes" id="UP001152300"/>
    </source>
</evidence>